<dbReference type="AlphaFoldDB" id="A0A484DMR0"/>
<name>A0A484DMR0_PERFV</name>
<reference evidence="1 2" key="1">
    <citation type="submission" date="2019-01" db="EMBL/GenBank/DDBJ databases">
        <title>A chromosome-scale genome assembly of the yellow perch, Perca flavescens.</title>
        <authorList>
            <person name="Feron R."/>
            <person name="Morvezen R."/>
            <person name="Bestin A."/>
            <person name="Haffray P."/>
            <person name="Klopp C."/>
            <person name="Zahm M."/>
            <person name="Cabau C."/>
            <person name="Roques C."/>
            <person name="Donnadieu C."/>
            <person name="Bouchez O."/>
            <person name="Christie M."/>
            <person name="Larson W."/>
            <person name="Guiguen Y."/>
        </authorList>
    </citation>
    <scope>NUCLEOTIDE SEQUENCE [LARGE SCALE GENOMIC DNA]</scope>
    <source>
        <strain evidence="1">YP-PL-M2</strain>
        <tissue evidence="1">Blood</tissue>
    </source>
</reference>
<proteinExistence type="predicted"/>
<comment type="caution">
    <text evidence="1">The sequence shown here is derived from an EMBL/GenBank/DDBJ whole genome shotgun (WGS) entry which is preliminary data.</text>
</comment>
<dbReference type="Proteomes" id="UP000295070">
    <property type="component" value="Chromosome 2"/>
</dbReference>
<dbReference type="EMBL" id="SCKG01000002">
    <property type="protein sequence ID" value="TDH16314.1"/>
    <property type="molecule type" value="Genomic_DNA"/>
</dbReference>
<protein>
    <submittedName>
        <fullName evidence="1">Uncharacterized protein</fullName>
    </submittedName>
</protein>
<sequence>MGPHPKGQVFKLRVEGRWGEETGGALIWLKATHDTTFIHEQSLDDTGEVALAGESRWTPGRAFHEAEDLSLEAKPGRSDVMMAIAYNAPASSRCTDTPSLLRYDDLILVLQREQLLDDLVSRMQTSWKYLWQEDPAKY</sequence>
<keyword evidence="2" id="KW-1185">Reference proteome</keyword>
<organism evidence="1 2">
    <name type="scientific">Perca flavescens</name>
    <name type="common">American yellow perch</name>
    <name type="synonym">Morone flavescens</name>
    <dbReference type="NCBI Taxonomy" id="8167"/>
    <lineage>
        <taxon>Eukaryota</taxon>
        <taxon>Metazoa</taxon>
        <taxon>Chordata</taxon>
        <taxon>Craniata</taxon>
        <taxon>Vertebrata</taxon>
        <taxon>Euteleostomi</taxon>
        <taxon>Actinopterygii</taxon>
        <taxon>Neopterygii</taxon>
        <taxon>Teleostei</taxon>
        <taxon>Neoteleostei</taxon>
        <taxon>Acanthomorphata</taxon>
        <taxon>Eupercaria</taxon>
        <taxon>Perciformes</taxon>
        <taxon>Percoidei</taxon>
        <taxon>Percidae</taxon>
        <taxon>Percinae</taxon>
        <taxon>Perca</taxon>
    </lineage>
</organism>
<accession>A0A484DMR0</accession>
<gene>
    <name evidence="1" type="ORF">EPR50_G00018730</name>
</gene>
<evidence type="ECO:0000313" key="1">
    <source>
        <dbReference type="EMBL" id="TDH16314.1"/>
    </source>
</evidence>
<evidence type="ECO:0000313" key="2">
    <source>
        <dbReference type="Proteomes" id="UP000295070"/>
    </source>
</evidence>